<gene>
    <name evidence="1" type="ORF">KKR91_15630</name>
</gene>
<keyword evidence="2" id="KW-1185">Reference proteome</keyword>
<dbReference type="AlphaFoldDB" id="A0A975M4R2"/>
<accession>A0A975M4R2</accession>
<name>A0A975M4R2_9MICC</name>
<dbReference type="EMBL" id="CP076022">
    <property type="protein sequence ID" value="QWC09867.1"/>
    <property type="molecule type" value="Genomic_DNA"/>
</dbReference>
<reference evidence="1 2" key="1">
    <citation type="submission" date="2021-05" db="EMBL/GenBank/DDBJ databases">
        <title>Novel species in genus Arthrobacter.</title>
        <authorList>
            <person name="Zhang G."/>
        </authorList>
    </citation>
    <scope>NUCLEOTIDE SEQUENCE [LARGE SCALE GENOMIC DNA]</scope>
    <source>
        <strain evidence="2">zg-ZUI227</strain>
    </source>
</reference>
<evidence type="ECO:0000313" key="2">
    <source>
        <dbReference type="Proteomes" id="UP000676885"/>
    </source>
</evidence>
<dbReference type="Proteomes" id="UP000676885">
    <property type="component" value="Chromosome"/>
</dbReference>
<proteinExistence type="predicted"/>
<protein>
    <submittedName>
        <fullName evidence="1">Uncharacterized protein</fullName>
    </submittedName>
</protein>
<sequence length="109" mass="12687">MDIVDFLLTRFQDDAAESRKLLTAKGLPPSDRWYEERLLRECEAKLMLIEIIGGARRNTLSRMLMDPEAQGKHFADELEWTTLALAAMAATYEDHPDYQDVWRLTEKRS</sequence>
<dbReference type="RefSeq" id="WP_210227456.1">
    <property type="nucleotide sequence ID" value="NZ_CP076022.1"/>
</dbReference>
<organism evidence="1 2">
    <name type="scientific">Arthrobacter jiangjiafuii</name>
    <dbReference type="NCBI Taxonomy" id="2817475"/>
    <lineage>
        <taxon>Bacteria</taxon>
        <taxon>Bacillati</taxon>
        <taxon>Actinomycetota</taxon>
        <taxon>Actinomycetes</taxon>
        <taxon>Micrococcales</taxon>
        <taxon>Micrococcaceae</taxon>
        <taxon>Arthrobacter</taxon>
    </lineage>
</organism>
<evidence type="ECO:0000313" key="1">
    <source>
        <dbReference type="EMBL" id="QWC09867.1"/>
    </source>
</evidence>
<dbReference type="KEGG" id="ajg:KKR91_15630"/>
<dbReference type="Pfam" id="PF19730">
    <property type="entry name" value="DUF6221"/>
    <property type="match status" value="1"/>
</dbReference>
<dbReference type="InterPro" id="IPR046193">
    <property type="entry name" value="DUF6221"/>
</dbReference>